<feature type="region of interest" description="Disordered" evidence="6">
    <location>
        <begin position="341"/>
        <end position="361"/>
    </location>
</feature>
<evidence type="ECO:0000256" key="3">
    <source>
        <dbReference type="ARBA" id="ARBA00022927"/>
    </source>
</evidence>
<dbReference type="InterPro" id="IPR016024">
    <property type="entry name" value="ARM-type_fold"/>
</dbReference>
<feature type="compositionally biased region" description="Basic and acidic residues" evidence="6">
    <location>
        <begin position="44"/>
        <end position="110"/>
    </location>
</feature>
<dbReference type="EMBL" id="UFAJ01000185">
    <property type="protein sequence ID" value="SSD59686.1"/>
    <property type="molecule type" value="Genomic_DNA"/>
</dbReference>
<dbReference type="SUPFAM" id="SSF48371">
    <property type="entry name" value="ARM repeat"/>
    <property type="match status" value="1"/>
</dbReference>
<dbReference type="GO" id="GO:0005085">
    <property type="term" value="F:guanyl-nucleotide exchange factor activity"/>
    <property type="evidence" value="ECO:0007669"/>
    <property type="project" value="InterPro"/>
</dbReference>
<dbReference type="PROSITE" id="PS50190">
    <property type="entry name" value="SEC7"/>
    <property type="match status" value="1"/>
</dbReference>
<dbReference type="GO" id="GO:0032012">
    <property type="term" value="P:regulation of ARF protein signal transduction"/>
    <property type="evidence" value="ECO:0007669"/>
    <property type="project" value="InterPro"/>
</dbReference>
<dbReference type="VEuPathDB" id="FungiDB:SCODWIG_01447"/>
<dbReference type="Proteomes" id="UP000262825">
    <property type="component" value="Unassembled WGS sequence"/>
</dbReference>
<comment type="subcellular location">
    <subcellularLocation>
        <location evidence="5">Cytoplasmic vesicle</location>
        <location evidence="5">COPI-coated vesicle membrane</location>
    </subcellularLocation>
</comment>
<evidence type="ECO:0000256" key="2">
    <source>
        <dbReference type="ARBA" id="ARBA00022490"/>
    </source>
</evidence>
<sequence>MTDENHEQKPTSLKKAGGEKEAVDSVQEEEQKKNTSPAAEEEEEKKNNSPAVEEKKETVDSVQEKEEEEQKKSISPAIEEKKETVQKEEQKKSNSPAVEEKKEAVESVQEKEEEEEEKINIPPAVEDKKEAADSVQEEEQKKNTSPAVENKKENTNSVQEEEQKNKLNKNKSNSQNNNEAKEIPGDVKDLSSNKGSAVTDASVKSEVSLHTPTPNEEVSTRASISTNISSKRSIKKNQPKKIASTRSILSVLKGTFENLKNHKELKGKHSATYKLLERTITEIDDTLKTDNPKLDSIIIFEALRASCRTKITPIIITALDGLSRLFSFQLLDEKILVNPPNSMASTKQEQEPAEHGITPPPKQKLVDAAIDTITDCFEGESTDQKVELQIVRCLTSCILMEDSMNMCHGQSLLKAVRTIYNIFIFSLSSSNQGIAQAALIQVINLVFDRIKLDNYTKDDISNAPVSEQNINGNGEAQPLTLTNMNKLNDEEEQSIDENKVSEDELSEEHLVIKDAFLVFRSMSKISAKPLDSDMDLRSHAVRSKLLSLHVIHSILREHIDVFLNHNLILKGRDEMPFIDATRQYLCLSISRNAASPITPVYEITLEIMWLLISNLRYDFKREIPVFLTEIYLPIADLKTSTPHQKRYFLDIIQRLCNDPRTIIEFYINYDCDSRLPNIVELIVDYLSRMSLTRVDITDEQKEAYDAQAKKPLATYNLSQLPLLSISNLSSSSSAAIAVVNDSSGLPFPIEFALKMSSLNCIVAFLRSLSSWAHKALTPYSTSRPTESTRNRSSTVSSFNLQSSFSGNDSYSTVEEEVDDPAQFENLKMRKTLLAQLVKLFNVKPKKAIPELINKKFIKDASPTSIAHFLLTTDNLDLASVGDYLGEGDEKNIAVMHAFVDELDFRGSTFLDALRLFLQKFRLPGEGQKIDRFMMKFAERFVVQNPGVFAKSDTAYVLAYSVIMLNTDLHSPQIKHRMSLEEFIENTEGIDNGNDLPKEYIVGLYNEISKNEIKLLSEQHQALLNGGIKQIPAASAFSFFNTRDLNREAYMQISKEISSKSEIAFKKLSESKENKDDIFYSASHVEHVKSVFETLWMSFLASLTPPFQDYDDEVITSLCLEGLKISIMISATFGIEIARTSFIGALIQFANLQNIQEMKVKNVHAIITLLEVSLVSGNFLRGSWKDILFVVSQVERLQLLSKGIDRTTIPDVNQSRLANHRSSFDSTRSSNMSFFERWTKKSSPTEIAQEKYHNQSLPLEMSRYISSSALVVLVDRVFSESSNLSGNAIIDFITALTQVSFEEIESSQDSAQPRMFSLQKMIDVCYYNMDRIRVEWTPLWAVMGAAFIKIATNPNLAVVFFAIDSLRQLSNRFLDVEELSGFEFQCDFLRPFRYIVQSTTNSEVQEMCLECFRSFILSKSDNLKSGWKPILEALQFTAMSPAYPIVSKTRSIISYDIGTEHFANIFKHEDSFQQYIFVFKEICKNKKFQKPALQSLGSLKTISSKIADISFKNKDSELLKGKDLFQDIWFPLLFAYNDVIMTAEDLEVRSRALNNMFDALVQYGGEFDDIFWEKVCNKLLFPIFSVLSKHWEINQFNSHDDLSVWLSTTLIQALRNMIALFTHYFDSLNGLLSGFLGLLVSCICQENDTIARIGRSCLQQLIVQNMSRFKEEHWNLITEAFSRLFALTTASELFDSDPYKQGRKTSTRNSDTDEGADQHSSPATVDEEVERAHKEEISEDVGNAEPNDKMAMLVAQNGSNGSATKRLVQTKSSEDLRRRITTNNAIVIKCVLQLMVIESLSELFEQEEFLNYVPFNDVIKITYLLQRSYEFSRDFNDDYELRTRLVEARVVDKIPNLLKQESSSAAVLINIMFRLYLNDESQEKDVKNELLNRIIDICVHIIKRYVSFDESSNQKNINTMRPVIVEILQGYYEFDDTDFKENCSVMYSLILKILIKTLPSDLRTAIRLFLTRVGQLYLELDVVDEDVDSDNGGNSFIDTKNNSIE</sequence>
<dbReference type="InterPro" id="IPR032629">
    <property type="entry name" value="DCB_dom"/>
</dbReference>
<protein>
    <submittedName>
        <fullName evidence="8">Related to Protein transport protein SEC7</fullName>
    </submittedName>
</protein>
<reference evidence="9" key="1">
    <citation type="submission" date="2018-06" db="EMBL/GenBank/DDBJ databases">
        <authorList>
            <person name="Guldener U."/>
        </authorList>
    </citation>
    <scope>NUCLEOTIDE SEQUENCE [LARGE SCALE GENOMIC DNA]</scope>
    <source>
        <strain evidence="9">UTAD17</strain>
    </source>
</reference>
<proteinExistence type="predicted"/>
<dbReference type="SMART" id="SM00222">
    <property type="entry name" value="Sec7"/>
    <property type="match status" value="1"/>
</dbReference>
<dbReference type="GO" id="GO:0015031">
    <property type="term" value="P:protein transport"/>
    <property type="evidence" value="ECO:0007669"/>
    <property type="project" value="UniProtKB-KW"/>
</dbReference>
<dbReference type="Gene3D" id="1.10.1000.11">
    <property type="entry name" value="Arf Nucleotide-binding Site Opener,domain 2"/>
    <property type="match status" value="1"/>
</dbReference>
<dbReference type="SUPFAM" id="SSF48425">
    <property type="entry name" value="Sec7 domain"/>
    <property type="match status" value="1"/>
</dbReference>
<evidence type="ECO:0000256" key="5">
    <source>
        <dbReference type="ARBA" id="ARBA00060451"/>
    </source>
</evidence>
<feature type="compositionally biased region" description="Polar residues" evidence="6">
    <location>
        <begin position="208"/>
        <end position="231"/>
    </location>
</feature>
<dbReference type="Pfam" id="PF01369">
    <property type="entry name" value="Sec7"/>
    <property type="match status" value="1"/>
</dbReference>
<dbReference type="InterPro" id="IPR000904">
    <property type="entry name" value="Sec7_dom"/>
</dbReference>
<name>A0A376B4R2_9ASCO</name>
<dbReference type="InterPro" id="IPR046455">
    <property type="entry name" value="Sec7/BIG1-like_C"/>
</dbReference>
<keyword evidence="1" id="KW-0813">Transport</keyword>
<feature type="domain" description="SEC7" evidence="7">
    <location>
        <begin position="822"/>
        <end position="1010"/>
    </location>
</feature>
<accession>A0A376B4R2</accession>
<dbReference type="FunFam" id="1.10.220.20:FF:000002">
    <property type="entry name" value="Brefeldin A-inhibited guanine nucleotide-exchange protein 1"/>
    <property type="match status" value="1"/>
</dbReference>
<dbReference type="FunFam" id="1.10.1000.11:FF:000003">
    <property type="entry name" value="Brefeldin A-inhibited guanine nucleotide-exchange protein 1"/>
    <property type="match status" value="1"/>
</dbReference>
<evidence type="ECO:0000256" key="6">
    <source>
        <dbReference type="SAM" id="MobiDB-lite"/>
    </source>
</evidence>
<dbReference type="GO" id="GO:0030663">
    <property type="term" value="C:COPI-coated vesicle membrane"/>
    <property type="evidence" value="ECO:0007669"/>
    <property type="project" value="UniProtKB-SubCell"/>
</dbReference>
<feature type="compositionally biased region" description="Basic and acidic residues" evidence="6">
    <location>
        <begin position="125"/>
        <end position="142"/>
    </location>
</feature>
<dbReference type="CDD" id="cd00171">
    <property type="entry name" value="Sec7"/>
    <property type="match status" value="1"/>
</dbReference>
<dbReference type="Pfam" id="PF20252">
    <property type="entry name" value="BIG2_C"/>
    <property type="match status" value="1"/>
</dbReference>
<dbReference type="PANTHER" id="PTHR10663">
    <property type="entry name" value="GUANYL-NUCLEOTIDE EXCHANGE FACTOR"/>
    <property type="match status" value="1"/>
</dbReference>
<evidence type="ECO:0000313" key="9">
    <source>
        <dbReference type="Proteomes" id="UP000262825"/>
    </source>
</evidence>
<dbReference type="Pfam" id="PF16213">
    <property type="entry name" value="DCB"/>
    <property type="match status" value="1"/>
</dbReference>
<feature type="region of interest" description="Disordered" evidence="6">
    <location>
        <begin position="778"/>
        <end position="800"/>
    </location>
</feature>
<keyword evidence="4" id="KW-0472">Membrane</keyword>
<feature type="region of interest" description="Disordered" evidence="6">
    <location>
        <begin position="1697"/>
        <end position="1745"/>
    </location>
</feature>
<feature type="compositionally biased region" description="Basic and acidic residues" evidence="6">
    <location>
        <begin position="16"/>
        <end position="33"/>
    </location>
</feature>
<organism evidence="8 9">
    <name type="scientific">Saccharomycodes ludwigii</name>
    <dbReference type="NCBI Taxonomy" id="36035"/>
    <lineage>
        <taxon>Eukaryota</taxon>
        <taxon>Fungi</taxon>
        <taxon>Dikarya</taxon>
        <taxon>Ascomycota</taxon>
        <taxon>Saccharomycotina</taxon>
        <taxon>Saccharomycetes</taxon>
        <taxon>Saccharomycodales</taxon>
        <taxon>Saccharomycodaceae</taxon>
        <taxon>Saccharomycodes</taxon>
    </lineage>
</organism>
<feature type="compositionally biased region" description="Basic and acidic residues" evidence="6">
    <location>
        <begin position="179"/>
        <end position="191"/>
    </location>
</feature>
<feature type="region of interest" description="Disordered" evidence="6">
    <location>
        <begin position="1"/>
        <end position="241"/>
    </location>
</feature>
<dbReference type="Pfam" id="PF09324">
    <property type="entry name" value="Sec7-like_HDS"/>
    <property type="match status" value="1"/>
</dbReference>
<dbReference type="InterPro" id="IPR015403">
    <property type="entry name" value="Mon2/Sec7/BIG1-like_HDS"/>
</dbReference>
<dbReference type="Gene3D" id="1.10.220.20">
    <property type="match status" value="1"/>
</dbReference>
<evidence type="ECO:0000256" key="1">
    <source>
        <dbReference type="ARBA" id="ARBA00022448"/>
    </source>
</evidence>
<evidence type="ECO:0000259" key="7">
    <source>
        <dbReference type="PROSITE" id="PS50190"/>
    </source>
</evidence>
<keyword evidence="3" id="KW-0653">Protein transport</keyword>
<dbReference type="InterPro" id="IPR023394">
    <property type="entry name" value="Sec7_C_sf"/>
</dbReference>
<dbReference type="InterPro" id="IPR035999">
    <property type="entry name" value="Sec7_dom_sf"/>
</dbReference>
<dbReference type="InterPro" id="IPR032691">
    <property type="entry name" value="Mon2/Sec7/BIG1-like_HUS"/>
</dbReference>
<dbReference type="PANTHER" id="PTHR10663:SF375">
    <property type="entry name" value="LD29171P"/>
    <property type="match status" value="1"/>
</dbReference>
<keyword evidence="9" id="KW-1185">Reference proteome</keyword>
<keyword evidence="2" id="KW-0963">Cytoplasm</keyword>
<evidence type="ECO:0000313" key="8">
    <source>
        <dbReference type="EMBL" id="SSD59686.1"/>
    </source>
</evidence>
<dbReference type="Pfam" id="PF12783">
    <property type="entry name" value="Sec7-like_HUS"/>
    <property type="match status" value="1"/>
</dbReference>
<evidence type="ECO:0000256" key="4">
    <source>
        <dbReference type="ARBA" id="ARBA00023136"/>
    </source>
</evidence>
<gene>
    <name evidence="8" type="ORF">SCODWIG_01447</name>
</gene>